<accession>A0A7C0ZDB1</accession>
<feature type="domain" description="Glycosyl hydrolase-like 10" evidence="2">
    <location>
        <begin position="27"/>
        <end position="282"/>
    </location>
</feature>
<dbReference type="Gene3D" id="3.20.20.80">
    <property type="entry name" value="Glycosidases"/>
    <property type="match status" value="1"/>
</dbReference>
<organism evidence="3">
    <name type="scientific">candidate division WOR-3 bacterium</name>
    <dbReference type="NCBI Taxonomy" id="2052148"/>
    <lineage>
        <taxon>Bacteria</taxon>
        <taxon>Bacteria division WOR-3</taxon>
    </lineage>
</organism>
<evidence type="ECO:0000259" key="2">
    <source>
        <dbReference type="Pfam" id="PF02638"/>
    </source>
</evidence>
<dbReference type="Pfam" id="PF02638">
    <property type="entry name" value="GHL10"/>
    <property type="match status" value="1"/>
</dbReference>
<name>A0A7C0ZDB1_UNCW3</name>
<evidence type="ECO:0000256" key="1">
    <source>
        <dbReference type="ARBA" id="ARBA00022729"/>
    </source>
</evidence>
<proteinExistence type="predicted"/>
<reference evidence="3" key="1">
    <citation type="journal article" date="2020" name="mSystems">
        <title>Genome- and Community-Level Interaction Insights into Carbon Utilization and Element Cycling Functions of Hydrothermarchaeota in Hydrothermal Sediment.</title>
        <authorList>
            <person name="Zhou Z."/>
            <person name="Liu Y."/>
            <person name="Xu W."/>
            <person name="Pan J."/>
            <person name="Luo Z.H."/>
            <person name="Li M."/>
        </authorList>
    </citation>
    <scope>NUCLEOTIDE SEQUENCE [LARGE SCALE GENOMIC DNA]</scope>
    <source>
        <strain evidence="3">HyVt-102</strain>
    </source>
</reference>
<dbReference type="Proteomes" id="UP000885847">
    <property type="component" value="Unassembled WGS sequence"/>
</dbReference>
<sequence>MILLLLSLQGVFVIRWEITTPASIDLIINKCIENNLDAVVVQVYARGEALVKNPYFPLFEELRTGKDLLKLLIEKAGAYNIQVWAWVNLFYAWSQTDFPYGKGHITETHPEWFVVDKRGRRNIEMSVEELKRRGLEGYFVSPFVDEYVRKVRDYMVFIQNNYHVHGFILDYVRYPGRYYSYEPYVYEYIKRYLYIDRNDSLLPFLGIDFRRIEKRIKIQRIAQVLMILKGRIYLPVLACVYQNPERARSEFYQDWPQWIKMGVVDGVIPMIYTRDVRLFEKRIIALKSYPIVPAIGVYLFKNSKGWKEEIKILKKHNINSFLLFSLNSL</sequence>
<dbReference type="AlphaFoldDB" id="A0A7C0ZDB1"/>
<dbReference type="EMBL" id="DQWE01000287">
    <property type="protein sequence ID" value="HDI83334.1"/>
    <property type="molecule type" value="Genomic_DNA"/>
</dbReference>
<dbReference type="InterPro" id="IPR017853">
    <property type="entry name" value="GH"/>
</dbReference>
<evidence type="ECO:0000313" key="3">
    <source>
        <dbReference type="EMBL" id="HDI83334.1"/>
    </source>
</evidence>
<dbReference type="InterPro" id="IPR003790">
    <property type="entry name" value="GHL10"/>
</dbReference>
<protein>
    <recommendedName>
        <fullName evidence="2">Glycosyl hydrolase-like 10 domain-containing protein</fullName>
    </recommendedName>
</protein>
<dbReference type="SUPFAM" id="SSF51445">
    <property type="entry name" value="(Trans)glycosidases"/>
    <property type="match status" value="1"/>
</dbReference>
<dbReference type="PANTHER" id="PTHR43405">
    <property type="entry name" value="GLYCOSYL HYDROLASE DIGH"/>
    <property type="match status" value="1"/>
</dbReference>
<dbReference type="InterPro" id="IPR052177">
    <property type="entry name" value="Divisome_Glycosyl_Hydrolase"/>
</dbReference>
<keyword evidence="1" id="KW-0732">Signal</keyword>
<comment type="caution">
    <text evidence="3">The sequence shown here is derived from an EMBL/GenBank/DDBJ whole genome shotgun (WGS) entry which is preliminary data.</text>
</comment>
<dbReference type="PANTHER" id="PTHR43405:SF1">
    <property type="entry name" value="GLYCOSYL HYDROLASE DIGH"/>
    <property type="match status" value="1"/>
</dbReference>
<gene>
    <name evidence="3" type="ORF">ENF18_06040</name>
</gene>